<dbReference type="EMBL" id="AMWJ02000002">
    <property type="protein sequence ID" value="NNJ16779.1"/>
    <property type="molecule type" value="Genomic_DNA"/>
</dbReference>
<dbReference type="OrthoDB" id="9833353at2"/>
<dbReference type="AlphaFoldDB" id="L1M0X1"/>
<dbReference type="RefSeq" id="WP_009399009.1">
    <property type="nucleotide sequence ID" value="NZ_AMWJ02000002.1"/>
</dbReference>
<organism evidence="1 2">
    <name type="scientific">Pseudomonas bharatica CSV86</name>
    <dbReference type="NCBI Taxonomy" id="1005395"/>
    <lineage>
        <taxon>Bacteria</taxon>
        <taxon>Pseudomonadati</taxon>
        <taxon>Pseudomonadota</taxon>
        <taxon>Gammaproteobacteria</taxon>
        <taxon>Pseudomonadales</taxon>
        <taxon>Pseudomonadaceae</taxon>
        <taxon>Pseudomonas</taxon>
        <taxon>Pseudomonas bharatica</taxon>
    </lineage>
</organism>
<accession>L1M0X1</accession>
<proteinExistence type="predicted"/>
<name>L1M0X1_9PSED</name>
<keyword evidence="2" id="KW-1185">Reference proteome</keyword>
<reference evidence="1 2" key="1">
    <citation type="journal article" date="2013" name="Genome Announc.">
        <title>Genome Sequence of Naphthalene-Degrading Soil Bacterium Pseudomonas putida CSV86.</title>
        <authorList>
            <person name="Phale P.S."/>
            <person name="Paliwal V."/>
            <person name="Raju S.C."/>
            <person name="Modak A."/>
            <person name="Purohit H.J."/>
        </authorList>
    </citation>
    <scope>NUCLEOTIDE SEQUENCE [LARGE SCALE GENOMIC DNA]</scope>
    <source>
        <strain evidence="1 2">CSV86</strain>
    </source>
</reference>
<dbReference type="Proteomes" id="UP000010448">
    <property type="component" value="Unassembled WGS sequence"/>
</dbReference>
<comment type="caution">
    <text evidence="1">The sequence shown here is derived from an EMBL/GenBank/DDBJ whole genome shotgun (WGS) entry which is preliminary data.</text>
</comment>
<protein>
    <submittedName>
        <fullName evidence="1">Uncharacterized protein</fullName>
    </submittedName>
</protein>
<evidence type="ECO:0000313" key="2">
    <source>
        <dbReference type="Proteomes" id="UP000010448"/>
    </source>
</evidence>
<evidence type="ECO:0000313" key="1">
    <source>
        <dbReference type="EMBL" id="NNJ16779.1"/>
    </source>
</evidence>
<gene>
    <name evidence="1" type="ORF">CSV86_016995</name>
</gene>
<sequence length="249" mass="26856">MKNSSAHLLAQHGELLQVSSVITGEPSNDKARCFLKAIGVATLCIAVAAGAGYVTQGIREETARIAAAEKAKAERLAAEKRIATAKVAGLQKRIIAMQTQVSTERDALLEQFQRLLADKDNDPAVAEMLRRYPAPYKPLQGIDPVAFEAFIDLDRESWIATGTSPKLNDHYQAERAKVQAGTEYLRYVNEALELQATVSPAQPAASRSVPTLPVAPEPIMPLETPAPTPAAKPRTTPTGVPGKVRVLDW</sequence>